<dbReference type="PANTHER" id="PTHR11229">
    <property type="entry name" value="50S RIBOSOMAL PROTEIN L3"/>
    <property type="match status" value="1"/>
</dbReference>
<feature type="compositionally biased region" description="Low complexity" evidence="10">
    <location>
        <begin position="142"/>
        <end position="153"/>
    </location>
</feature>
<dbReference type="InterPro" id="IPR000597">
    <property type="entry name" value="Ribosomal_uL3"/>
</dbReference>
<dbReference type="Gene3D" id="3.30.160.810">
    <property type="match status" value="1"/>
</dbReference>
<dbReference type="AlphaFoldDB" id="A0A6A7K764"/>
<keyword evidence="5 7" id="KW-0687">Ribonucleoprotein</keyword>
<keyword evidence="4 7" id="KW-0689">Ribosomal protein</keyword>
<organism evidence="11 12">
    <name type="scientific">Alkalibaculum sporogenes</name>
    <dbReference type="NCBI Taxonomy" id="2655001"/>
    <lineage>
        <taxon>Bacteria</taxon>
        <taxon>Bacillati</taxon>
        <taxon>Bacillota</taxon>
        <taxon>Clostridia</taxon>
        <taxon>Eubacteriales</taxon>
        <taxon>Eubacteriaceae</taxon>
        <taxon>Alkalibaculum</taxon>
    </lineage>
</organism>
<sequence>MKKAIIGRKLGMTQIFNEEGQLIPVTVIEAGPCKVVQIKNDEVEGYKAVQLGYKQVKESKITKPIKGHFEKFNVDYMKILREFRLDDTSDLEVGQEIKADVFADGDKIDVTGTTKGKGFAGVIKRHGQSTGPMAHGSKYHRSPGSMGGSSSPSRVRKGKKLPGHMGNVKVTVQNLEVVKVDLDRNLLLVKGAVPGIRGSLVTIKDTVKNSK</sequence>
<dbReference type="PANTHER" id="PTHR11229:SF16">
    <property type="entry name" value="LARGE RIBOSOMAL SUBUNIT PROTEIN UL3C"/>
    <property type="match status" value="1"/>
</dbReference>
<comment type="similarity">
    <text evidence="1 7 8">Belongs to the universal ribosomal protein uL3 family.</text>
</comment>
<dbReference type="InterPro" id="IPR019926">
    <property type="entry name" value="Ribosomal_uL3_CS"/>
</dbReference>
<dbReference type="SUPFAM" id="SSF50447">
    <property type="entry name" value="Translation proteins"/>
    <property type="match status" value="1"/>
</dbReference>
<evidence type="ECO:0000256" key="8">
    <source>
        <dbReference type="RuleBase" id="RU003905"/>
    </source>
</evidence>
<evidence type="ECO:0000256" key="1">
    <source>
        <dbReference type="ARBA" id="ARBA00006540"/>
    </source>
</evidence>
<keyword evidence="2 7" id="KW-0699">rRNA-binding</keyword>
<dbReference type="RefSeq" id="WP_152802104.1">
    <property type="nucleotide sequence ID" value="NZ_WHNX01000005.1"/>
</dbReference>
<evidence type="ECO:0000256" key="9">
    <source>
        <dbReference type="RuleBase" id="RU003906"/>
    </source>
</evidence>
<evidence type="ECO:0000313" key="12">
    <source>
        <dbReference type="Proteomes" id="UP000440004"/>
    </source>
</evidence>
<dbReference type="GO" id="GO:0019843">
    <property type="term" value="F:rRNA binding"/>
    <property type="evidence" value="ECO:0007669"/>
    <property type="project" value="UniProtKB-UniRule"/>
</dbReference>
<dbReference type="Proteomes" id="UP000440004">
    <property type="component" value="Unassembled WGS sequence"/>
</dbReference>
<accession>A0A6A7K764</accession>
<gene>
    <name evidence="7 11" type="primary">rplC</name>
    <name evidence="11" type="ORF">GC105_04385</name>
</gene>
<evidence type="ECO:0000256" key="3">
    <source>
        <dbReference type="ARBA" id="ARBA00022884"/>
    </source>
</evidence>
<evidence type="ECO:0000256" key="10">
    <source>
        <dbReference type="SAM" id="MobiDB-lite"/>
    </source>
</evidence>
<dbReference type="GO" id="GO:0003735">
    <property type="term" value="F:structural constituent of ribosome"/>
    <property type="evidence" value="ECO:0007669"/>
    <property type="project" value="UniProtKB-UniRule"/>
</dbReference>
<keyword evidence="3 7" id="KW-0694">RNA-binding</keyword>
<proteinExistence type="inferred from homology"/>
<evidence type="ECO:0000313" key="11">
    <source>
        <dbReference type="EMBL" id="MPW25027.1"/>
    </source>
</evidence>
<evidence type="ECO:0000256" key="2">
    <source>
        <dbReference type="ARBA" id="ARBA00022730"/>
    </source>
</evidence>
<evidence type="ECO:0000256" key="5">
    <source>
        <dbReference type="ARBA" id="ARBA00023274"/>
    </source>
</evidence>
<keyword evidence="12" id="KW-1185">Reference proteome</keyword>
<dbReference type="FunFam" id="2.40.30.10:FF:000004">
    <property type="entry name" value="50S ribosomal protein L3"/>
    <property type="match status" value="1"/>
</dbReference>
<dbReference type="GO" id="GO:0022625">
    <property type="term" value="C:cytosolic large ribosomal subunit"/>
    <property type="evidence" value="ECO:0007669"/>
    <property type="project" value="TreeGrafter"/>
</dbReference>
<feature type="region of interest" description="Disordered" evidence="10">
    <location>
        <begin position="126"/>
        <end position="164"/>
    </location>
</feature>
<name>A0A6A7K764_9FIRM</name>
<comment type="caution">
    <text evidence="11">The sequence shown here is derived from an EMBL/GenBank/DDBJ whole genome shotgun (WGS) entry which is preliminary data.</text>
</comment>
<dbReference type="InterPro" id="IPR019927">
    <property type="entry name" value="Ribosomal_uL3_bac/org-type"/>
</dbReference>
<dbReference type="Gene3D" id="2.40.30.10">
    <property type="entry name" value="Translation factors"/>
    <property type="match status" value="1"/>
</dbReference>
<dbReference type="GO" id="GO:0006412">
    <property type="term" value="P:translation"/>
    <property type="evidence" value="ECO:0007669"/>
    <property type="project" value="UniProtKB-UniRule"/>
</dbReference>
<dbReference type="PROSITE" id="PS00474">
    <property type="entry name" value="RIBOSOMAL_L3"/>
    <property type="match status" value="1"/>
</dbReference>
<protein>
    <recommendedName>
        <fullName evidence="6 7">Large ribosomal subunit protein uL3</fullName>
    </recommendedName>
</protein>
<dbReference type="EMBL" id="WHNX01000005">
    <property type="protein sequence ID" value="MPW25027.1"/>
    <property type="molecule type" value="Genomic_DNA"/>
</dbReference>
<dbReference type="HAMAP" id="MF_01325_B">
    <property type="entry name" value="Ribosomal_uL3_B"/>
    <property type="match status" value="1"/>
</dbReference>
<evidence type="ECO:0000256" key="6">
    <source>
        <dbReference type="ARBA" id="ARBA00035243"/>
    </source>
</evidence>
<dbReference type="InterPro" id="IPR009000">
    <property type="entry name" value="Transl_B-barrel_sf"/>
</dbReference>
<comment type="function">
    <text evidence="7 9">One of the primary rRNA binding proteins, it binds directly near the 3'-end of the 23S rRNA, where it nucleates assembly of the 50S subunit.</text>
</comment>
<reference evidence="11 12" key="1">
    <citation type="submission" date="2019-10" db="EMBL/GenBank/DDBJ databases">
        <title>Alkalibaculum tamaniensis sp.nov., a new alkaliphilic acetogen, isolated on methoxylated aromatics from a mud volcano.</title>
        <authorList>
            <person name="Khomyakova M.A."/>
            <person name="Merkel A.Y."/>
            <person name="Bonch-Osmolovskaya E.A."/>
            <person name="Slobodkin A.I."/>
        </authorList>
    </citation>
    <scope>NUCLEOTIDE SEQUENCE [LARGE SCALE GENOMIC DNA]</scope>
    <source>
        <strain evidence="11 12">M08DMB</strain>
    </source>
</reference>
<comment type="subunit">
    <text evidence="7 9">Part of the 50S ribosomal subunit. Forms a cluster with proteins L14 and L19.</text>
</comment>
<dbReference type="NCBIfam" id="TIGR03625">
    <property type="entry name" value="L3_bact"/>
    <property type="match status" value="1"/>
</dbReference>
<evidence type="ECO:0000256" key="4">
    <source>
        <dbReference type="ARBA" id="ARBA00022980"/>
    </source>
</evidence>
<dbReference type="Pfam" id="PF00297">
    <property type="entry name" value="Ribosomal_L3"/>
    <property type="match status" value="1"/>
</dbReference>
<dbReference type="FunFam" id="3.30.160.810:FF:000001">
    <property type="entry name" value="50S ribosomal protein L3"/>
    <property type="match status" value="1"/>
</dbReference>
<evidence type="ECO:0000256" key="7">
    <source>
        <dbReference type="HAMAP-Rule" id="MF_01325"/>
    </source>
</evidence>